<reference evidence="1 2" key="1">
    <citation type="journal article" date="2018" name="Front. Plant Sci.">
        <title>Red Clover (Trifolium pratense) and Zigzag Clover (T. medium) - A Picture of Genomic Similarities and Differences.</title>
        <authorList>
            <person name="Dluhosova J."/>
            <person name="Istvanek J."/>
            <person name="Nedelnik J."/>
            <person name="Repkova J."/>
        </authorList>
    </citation>
    <scope>NUCLEOTIDE SEQUENCE [LARGE SCALE GENOMIC DNA]</scope>
    <source>
        <strain evidence="2">cv. 10/8</strain>
        <tissue evidence="1">Leaf</tissue>
    </source>
</reference>
<evidence type="ECO:0000313" key="1">
    <source>
        <dbReference type="EMBL" id="MCI66747.1"/>
    </source>
</evidence>
<name>A0A392U1V9_9FABA</name>
<dbReference type="AlphaFoldDB" id="A0A392U1V9"/>
<protein>
    <submittedName>
        <fullName evidence="1">Uncharacterized protein</fullName>
    </submittedName>
</protein>
<feature type="non-terminal residue" evidence="1">
    <location>
        <position position="1"/>
    </location>
</feature>
<organism evidence="1 2">
    <name type="scientific">Trifolium medium</name>
    <dbReference type="NCBI Taxonomy" id="97028"/>
    <lineage>
        <taxon>Eukaryota</taxon>
        <taxon>Viridiplantae</taxon>
        <taxon>Streptophyta</taxon>
        <taxon>Embryophyta</taxon>
        <taxon>Tracheophyta</taxon>
        <taxon>Spermatophyta</taxon>
        <taxon>Magnoliopsida</taxon>
        <taxon>eudicotyledons</taxon>
        <taxon>Gunneridae</taxon>
        <taxon>Pentapetalae</taxon>
        <taxon>rosids</taxon>
        <taxon>fabids</taxon>
        <taxon>Fabales</taxon>
        <taxon>Fabaceae</taxon>
        <taxon>Papilionoideae</taxon>
        <taxon>50 kb inversion clade</taxon>
        <taxon>NPAAA clade</taxon>
        <taxon>Hologalegina</taxon>
        <taxon>IRL clade</taxon>
        <taxon>Trifolieae</taxon>
        <taxon>Trifolium</taxon>
    </lineage>
</organism>
<sequence>SNFILLLTLRPSYISGHLLFLIGDIFLSLFKESVKGFDLFDTNSFSEVTSSTEPSIEEIEFHVFFCLHFDISFVESFEV</sequence>
<accession>A0A392U1V9</accession>
<keyword evidence="2" id="KW-1185">Reference proteome</keyword>
<evidence type="ECO:0000313" key="2">
    <source>
        <dbReference type="Proteomes" id="UP000265520"/>
    </source>
</evidence>
<dbReference type="EMBL" id="LXQA010701501">
    <property type="protein sequence ID" value="MCI66747.1"/>
    <property type="molecule type" value="Genomic_DNA"/>
</dbReference>
<dbReference type="Proteomes" id="UP000265520">
    <property type="component" value="Unassembled WGS sequence"/>
</dbReference>
<comment type="caution">
    <text evidence="1">The sequence shown here is derived from an EMBL/GenBank/DDBJ whole genome shotgun (WGS) entry which is preliminary data.</text>
</comment>
<proteinExistence type="predicted"/>